<protein>
    <submittedName>
        <fullName evidence="1">Uncharacterized protein</fullName>
    </submittedName>
</protein>
<evidence type="ECO:0000313" key="1">
    <source>
        <dbReference type="EMBL" id="ASD62384.1"/>
    </source>
</evidence>
<organism evidence="1 2">
    <name type="scientific">Bdellovibrio bacteriovorus</name>
    <dbReference type="NCBI Taxonomy" id="959"/>
    <lineage>
        <taxon>Bacteria</taxon>
        <taxon>Pseudomonadati</taxon>
        <taxon>Bdellovibrionota</taxon>
        <taxon>Bdellovibrionia</taxon>
        <taxon>Bdellovibrionales</taxon>
        <taxon>Pseudobdellovibrionaceae</taxon>
        <taxon>Bdellovibrio</taxon>
    </lineage>
</organism>
<dbReference type="Proteomes" id="UP000197003">
    <property type="component" value="Chromosome"/>
</dbReference>
<evidence type="ECO:0000313" key="2">
    <source>
        <dbReference type="Proteomes" id="UP000197003"/>
    </source>
</evidence>
<dbReference type="AlphaFoldDB" id="A0A1Z3N4I0"/>
<accession>A0A1Z3N4I0</accession>
<dbReference type="RefSeq" id="WP_088564031.1">
    <property type="nucleotide sequence ID" value="NZ_CP020946.1"/>
</dbReference>
<dbReference type="OrthoDB" id="9342703at2"/>
<dbReference type="EMBL" id="CP020946">
    <property type="protein sequence ID" value="ASD62384.1"/>
    <property type="molecule type" value="Genomic_DNA"/>
</dbReference>
<gene>
    <name evidence="1" type="ORF">B9G79_01800</name>
</gene>
<name>A0A1Z3N4I0_BDEBC</name>
<reference evidence="1 2" key="1">
    <citation type="submission" date="2017-04" db="EMBL/GenBank/DDBJ databases">
        <title>Whole genome sequence of Bdellovibrio bacteriovorus strain SSB218315.</title>
        <authorList>
            <person name="Oyedara O."/>
            <person name="Rodriguez-Perez M.A."/>
        </authorList>
    </citation>
    <scope>NUCLEOTIDE SEQUENCE [LARGE SCALE GENOMIC DNA]</scope>
    <source>
        <strain evidence="1 2">SSB218315</strain>
    </source>
</reference>
<proteinExistence type="predicted"/>
<sequence>MGWWLLLPFIASADFAFTGKVVSLQKNPLKNNYLVRMESVDNPLEVDKGPEYLCLHKAMKSQDPVLFTFDARLFKIRTCKL</sequence>